<feature type="chain" id="PRO_5039581485" description="ABC-type sugar transport system, substrate-binding protein, contains N-terminal xre family HTH domain" evidence="1">
    <location>
        <begin position="23"/>
        <end position="396"/>
    </location>
</feature>
<feature type="signal peptide" evidence="1">
    <location>
        <begin position="1"/>
        <end position="22"/>
    </location>
</feature>
<dbReference type="InterPro" id="IPR028082">
    <property type="entry name" value="Peripla_BP_I"/>
</dbReference>
<evidence type="ECO:0000256" key="1">
    <source>
        <dbReference type="SAM" id="SignalP"/>
    </source>
</evidence>
<dbReference type="PROSITE" id="PS51257">
    <property type="entry name" value="PROKAR_LIPOPROTEIN"/>
    <property type="match status" value="1"/>
</dbReference>
<dbReference type="EMBL" id="FMKA01000007">
    <property type="protein sequence ID" value="SCP97012.1"/>
    <property type="molecule type" value="Genomic_DNA"/>
</dbReference>
<keyword evidence="1" id="KW-0732">Signal</keyword>
<accession>A0A1D3TSW8</accession>
<proteinExistence type="predicted"/>
<keyword evidence="3" id="KW-1185">Reference proteome</keyword>
<protein>
    <recommendedName>
        <fullName evidence="4">ABC-type sugar transport system, substrate-binding protein, contains N-terminal xre family HTH domain</fullName>
    </recommendedName>
</protein>
<evidence type="ECO:0000313" key="2">
    <source>
        <dbReference type="EMBL" id="SCP97012.1"/>
    </source>
</evidence>
<dbReference type="AlphaFoldDB" id="A0A1D3TSW8"/>
<dbReference type="RefSeq" id="WP_091232665.1">
    <property type="nucleotide sequence ID" value="NZ_FMKA01000007.1"/>
</dbReference>
<dbReference type="OrthoDB" id="1994085at2"/>
<evidence type="ECO:0008006" key="4">
    <source>
        <dbReference type="Google" id="ProtNLM"/>
    </source>
</evidence>
<reference evidence="2 3" key="1">
    <citation type="submission" date="2016-09" db="EMBL/GenBank/DDBJ databases">
        <authorList>
            <person name="Capua I."/>
            <person name="De Benedictis P."/>
            <person name="Joannis T."/>
            <person name="Lombin L.H."/>
            <person name="Cattoli G."/>
        </authorList>
    </citation>
    <scope>NUCLEOTIDE SEQUENCE [LARGE SCALE GENOMIC DNA]</scope>
    <source>
        <strain evidence="2 3">GluBS11</strain>
    </source>
</reference>
<gene>
    <name evidence="2" type="ORF">SAMN05421730_1007108</name>
</gene>
<dbReference type="STRING" id="1619234.SAMN05421730_1007108"/>
<dbReference type="SUPFAM" id="SSF53822">
    <property type="entry name" value="Periplasmic binding protein-like I"/>
    <property type="match status" value="1"/>
</dbReference>
<organism evidence="2 3">
    <name type="scientific">Anaerobium acetethylicum</name>
    <dbReference type="NCBI Taxonomy" id="1619234"/>
    <lineage>
        <taxon>Bacteria</taxon>
        <taxon>Bacillati</taxon>
        <taxon>Bacillota</taxon>
        <taxon>Clostridia</taxon>
        <taxon>Lachnospirales</taxon>
        <taxon>Lachnospiraceae</taxon>
        <taxon>Anaerobium</taxon>
    </lineage>
</organism>
<evidence type="ECO:0000313" key="3">
    <source>
        <dbReference type="Proteomes" id="UP000199315"/>
    </source>
</evidence>
<name>A0A1D3TSW8_9FIRM</name>
<sequence>MINFKKLAALGLAVVMGVSVLAGCGADADSSAKADGDAKEAGTEKTSVETKHHKISVGLYTDHGRSVEAINAYLDGIDDVIDVEFNTFVLSTYDENANLTAVQNEISAGAEGIIMTADMGTEAILKECESANVYVAGFLNDYNMSFYTANEAVFGNEYFLGSVIDGPLDNKGYAEAVAADVIENGYKHVGVATFPDWAYPLQQDLANAFIAKIDEYNETAEEKIEVYEIAEVDFGTGLPATYFTDHSDMDCLFSVAAGASLVYPQMVSDNRTNIALYTTGFEATEDIENFRSSGNGTFKSICCSAPEAIAYPVCLIIDKLNGTTYSDLPAEKERVDCAAYQIISDDEMEQMKKTLYYTADYKDAAITGEDILSMCASYNPDATYEELKAKLLDLGI</sequence>
<dbReference type="Proteomes" id="UP000199315">
    <property type="component" value="Unassembled WGS sequence"/>
</dbReference>